<dbReference type="Proteomes" id="UP000184038">
    <property type="component" value="Unassembled WGS sequence"/>
</dbReference>
<proteinExistence type="predicted"/>
<evidence type="ECO:0000313" key="3">
    <source>
        <dbReference type="EMBL" id="SHM92669.1"/>
    </source>
</evidence>
<keyword evidence="4" id="KW-1185">Reference proteome</keyword>
<gene>
    <name evidence="3" type="ORF">SAMN02746066_03930</name>
</gene>
<evidence type="ECO:0008006" key="5">
    <source>
        <dbReference type="Google" id="ProtNLM"/>
    </source>
</evidence>
<evidence type="ECO:0000256" key="1">
    <source>
        <dbReference type="SAM" id="Coils"/>
    </source>
</evidence>
<dbReference type="STRING" id="1120996.SAMN02746066_03930"/>
<dbReference type="EMBL" id="FRCP01000022">
    <property type="protein sequence ID" value="SHM92669.1"/>
    <property type="molecule type" value="Genomic_DNA"/>
</dbReference>
<reference evidence="3 4" key="1">
    <citation type="submission" date="2016-11" db="EMBL/GenBank/DDBJ databases">
        <authorList>
            <person name="Jaros S."/>
            <person name="Januszkiewicz K."/>
            <person name="Wedrychowicz H."/>
        </authorList>
    </citation>
    <scope>NUCLEOTIDE SEQUENCE [LARGE SCALE GENOMIC DNA]</scope>
    <source>
        <strain evidence="3 4">DSM 15930</strain>
    </source>
</reference>
<evidence type="ECO:0000313" key="4">
    <source>
        <dbReference type="Proteomes" id="UP000184038"/>
    </source>
</evidence>
<organism evidence="3 4">
    <name type="scientific">Anaerosporobacter mobilis DSM 15930</name>
    <dbReference type="NCBI Taxonomy" id="1120996"/>
    <lineage>
        <taxon>Bacteria</taxon>
        <taxon>Bacillati</taxon>
        <taxon>Bacillota</taxon>
        <taxon>Clostridia</taxon>
        <taxon>Lachnospirales</taxon>
        <taxon>Lachnospiraceae</taxon>
        <taxon>Anaerosporobacter</taxon>
    </lineage>
</organism>
<accession>A0A1M7MQ83</accession>
<feature type="coiled-coil region" evidence="1">
    <location>
        <begin position="104"/>
        <end position="131"/>
    </location>
</feature>
<name>A0A1M7MQ83_9FIRM</name>
<sequence length="205" mass="22695">MVTLAEHTPKVPQGSELPKDDFRITIKGDTLTDKDNAGAAILEACKEIKNSDPVEIGSYKGFTMYLSYAAFGNEHTLTLKGAMSHTAKLGLDARGNLTRIDNALNGMQGRLQAVQKELENLYNQQAAAKIEVQKPFVQEQELKDKTARLAVLDKELNMSAMRSATAKDTEVVAKRERPSILDSLKQQPPKGTTHSKKIKSEREER</sequence>
<protein>
    <recommendedName>
        <fullName evidence="5">DNA methylase</fullName>
    </recommendedName>
</protein>
<evidence type="ECO:0000256" key="2">
    <source>
        <dbReference type="SAM" id="MobiDB-lite"/>
    </source>
</evidence>
<feature type="compositionally biased region" description="Basic and acidic residues" evidence="2">
    <location>
        <begin position="165"/>
        <end position="179"/>
    </location>
</feature>
<feature type="region of interest" description="Disordered" evidence="2">
    <location>
        <begin position="160"/>
        <end position="205"/>
    </location>
</feature>
<keyword evidence="1" id="KW-0175">Coiled coil</keyword>
<dbReference type="AlphaFoldDB" id="A0A1M7MQ83"/>